<dbReference type="InterPro" id="IPR011990">
    <property type="entry name" value="TPR-like_helical_dom_sf"/>
</dbReference>
<accession>A0ABR2GX44</accession>
<protein>
    <submittedName>
        <fullName evidence="2">Uncharacterized protein</fullName>
    </submittedName>
</protein>
<gene>
    <name evidence="2" type="ORF">M9Y10_035906</name>
</gene>
<sequence length="319" mass="36927">MNEYENDPFIINQIGTFRQKESRNSPEKLRESFDLFMKTADINYPLGLYNAAQHCMMIKNGVGTEADLRRAFKVFKIGCEKNYRMCQFELAFLLFEGRDEIEKDITKSFSLHFAAVQNGFNKSYFEIGYQFYLMTQTDVEKAPLMIRYLKRASDQNCSDASVLLGNFYKEGQYVEKDEKKCASYYKKAADNDNTQGLVLFGQCLKDGFGIKREIYDAAFCYQKAADFGSKIGQYNFAKLIYRNQDVFNNQLTKAIKYFKMAAEQGAAPSLFYLAKIYINCEGEIGQDLSKGKVYLLEYFEKVPEDKMFSGSDELYHKIQ</sequence>
<reference evidence="2 3" key="1">
    <citation type="submission" date="2024-04" db="EMBL/GenBank/DDBJ databases">
        <title>Tritrichomonas musculus Genome.</title>
        <authorList>
            <person name="Alves-Ferreira E."/>
            <person name="Grigg M."/>
            <person name="Lorenzi H."/>
            <person name="Galac M."/>
        </authorList>
    </citation>
    <scope>NUCLEOTIDE SEQUENCE [LARGE SCALE GENOMIC DNA]</scope>
    <source>
        <strain evidence="2 3">EAF2021</strain>
    </source>
</reference>
<proteinExistence type="inferred from homology"/>
<dbReference type="Proteomes" id="UP001470230">
    <property type="component" value="Unassembled WGS sequence"/>
</dbReference>
<name>A0ABR2GX44_9EUKA</name>
<keyword evidence="3" id="KW-1185">Reference proteome</keyword>
<dbReference type="PANTHER" id="PTHR11102">
    <property type="entry name" value="SEL-1-LIKE PROTEIN"/>
    <property type="match status" value="1"/>
</dbReference>
<comment type="caution">
    <text evidence="2">The sequence shown here is derived from an EMBL/GenBank/DDBJ whole genome shotgun (WGS) entry which is preliminary data.</text>
</comment>
<evidence type="ECO:0000256" key="1">
    <source>
        <dbReference type="ARBA" id="ARBA00038101"/>
    </source>
</evidence>
<dbReference type="Gene3D" id="1.25.40.10">
    <property type="entry name" value="Tetratricopeptide repeat domain"/>
    <property type="match status" value="1"/>
</dbReference>
<evidence type="ECO:0000313" key="2">
    <source>
        <dbReference type="EMBL" id="KAK8837962.1"/>
    </source>
</evidence>
<organism evidence="2 3">
    <name type="scientific">Tritrichomonas musculus</name>
    <dbReference type="NCBI Taxonomy" id="1915356"/>
    <lineage>
        <taxon>Eukaryota</taxon>
        <taxon>Metamonada</taxon>
        <taxon>Parabasalia</taxon>
        <taxon>Tritrichomonadida</taxon>
        <taxon>Tritrichomonadidae</taxon>
        <taxon>Tritrichomonas</taxon>
    </lineage>
</organism>
<dbReference type="SUPFAM" id="SSF81901">
    <property type="entry name" value="HCP-like"/>
    <property type="match status" value="2"/>
</dbReference>
<evidence type="ECO:0000313" key="3">
    <source>
        <dbReference type="Proteomes" id="UP001470230"/>
    </source>
</evidence>
<dbReference type="SMART" id="SM00671">
    <property type="entry name" value="SEL1"/>
    <property type="match status" value="5"/>
</dbReference>
<dbReference type="Pfam" id="PF08238">
    <property type="entry name" value="Sel1"/>
    <property type="match status" value="6"/>
</dbReference>
<dbReference type="PANTHER" id="PTHR11102:SF160">
    <property type="entry name" value="ERAD-ASSOCIATED E3 UBIQUITIN-PROTEIN LIGASE COMPONENT HRD3"/>
    <property type="match status" value="1"/>
</dbReference>
<dbReference type="InterPro" id="IPR006597">
    <property type="entry name" value="Sel1-like"/>
</dbReference>
<dbReference type="InterPro" id="IPR050767">
    <property type="entry name" value="Sel1_AlgK"/>
</dbReference>
<dbReference type="EMBL" id="JAPFFF010000057">
    <property type="protein sequence ID" value="KAK8837962.1"/>
    <property type="molecule type" value="Genomic_DNA"/>
</dbReference>
<comment type="similarity">
    <text evidence="1">Belongs to the sel-1 family.</text>
</comment>